<evidence type="ECO:0000256" key="1">
    <source>
        <dbReference type="SAM" id="MobiDB-lite"/>
    </source>
</evidence>
<organism evidence="2 3">
    <name type="scientific">Thyridium curvatum</name>
    <dbReference type="NCBI Taxonomy" id="1093900"/>
    <lineage>
        <taxon>Eukaryota</taxon>
        <taxon>Fungi</taxon>
        <taxon>Dikarya</taxon>
        <taxon>Ascomycota</taxon>
        <taxon>Pezizomycotina</taxon>
        <taxon>Sordariomycetes</taxon>
        <taxon>Sordariomycetidae</taxon>
        <taxon>Thyridiales</taxon>
        <taxon>Thyridiaceae</taxon>
        <taxon>Thyridium</taxon>
    </lineage>
</organism>
<feature type="region of interest" description="Disordered" evidence="1">
    <location>
        <begin position="340"/>
        <end position="360"/>
    </location>
</feature>
<feature type="compositionally biased region" description="Basic and acidic residues" evidence="1">
    <location>
        <begin position="726"/>
        <end position="737"/>
    </location>
</feature>
<dbReference type="RefSeq" id="XP_030989705.1">
    <property type="nucleotide sequence ID" value="XM_031132931.1"/>
</dbReference>
<dbReference type="OrthoDB" id="4851482at2759"/>
<keyword evidence="3" id="KW-1185">Reference proteome</keyword>
<dbReference type="AlphaFoldDB" id="A0A507ANP2"/>
<feature type="compositionally biased region" description="Polar residues" evidence="1">
    <location>
        <begin position="652"/>
        <end position="668"/>
    </location>
</feature>
<proteinExistence type="predicted"/>
<dbReference type="Proteomes" id="UP000319257">
    <property type="component" value="Unassembled WGS sequence"/>
</dbReference>
<feature type="region of interest" description="Disordered" evidence="1">
    <location>
        <begin position="485"/>
        <end position="504"/>
    </location>
</feature>
<gene>
    <name evidence="2" type="ORF">E0L32_010325</name>
</gene>
<feature type="region of interest" description="Disordered" evidence="1">
    <location>
        <begin position="399"/>
        <end position="476"/>
    </location>
</feature>
<feature type="region of interest" description="Disordered" evidence="1">
    <location>
        <begin position="643"/>
        <end position="737"/>
    </location>
</feature>
<name>A0A507ANP2_9PEZI</name>
<dbReference type="EMBL" id="SKBQ01000082">
    <property type="protein sequence ID" value="TPX07994.1"/>
    <property type="molecule type" value="Genomic_DNA"/>
</dbReference>
<comment type="caution">
    <text evidence="2">The sequence shown here is derived from an EMBL/GenBank/DDBJ whole genome shotgun (WGS) entry which is preliminary data.</text>
</comment>
<sequence>MPLSLVAFYHLLDDDKEKRAFWMVLHAFRIATEKNLPRESALGIIPADADEDVVQFILNTLPPGSPHQIRNAIFTWEIEYGLDVYLQSGDPLTYLSMSVPASGTASVTAADIKNMDWWVRQLARNNEPYTAMLKTYDQAMEVKKAYQEINNAENPVDGGYYPDTPEGELRLIEALYITIIDYTELHETAQQAEDRRRWEAFQAQYGPKTGAWSQNQSDDEKKDIAGKGKGKASKVSGGKGKGKTKKKSDYKGFQPPKTPPAVAASQRLSPIEIEMLCWEMLRAIKDAQEGRCYLEDWTNDWDYSHYPSFRARFMAVLDVLRKHKTLVKNLTNSLWKRRLAAAPEKEAHRKEANKGQNEERNLQVKLANAAMKGNADDTTLLKATNTIVAGRLQKRIHDEDAAGDDDQQLRKRAKVDKSRTVTRVATKVEAARRDAAARPGVQSANAASSAAHQRSRGALSTVPPPHQPGPAAPSTAAALVRQDYPSHEGSYENPAPETKPDVSGLPNYHDCLPAPPAQYMHQRFPHTPTRNFQSFLPPISQASDLAPLSAALPPLHPALHHGPWTVQPRTPGPARYGDMSVMNQHPQSLSYVSPAEMTFSSPSNMGGGPPGHLVDPRLMGSQSTPPPYPQLSPNVYQPQMGPMLSRQGYGMPTNQPLYYNQGSQSSMHPTAPRPAPTQVQVYDGTSPPDSLGLGIPRPSAVPLSTPQGPNQSSGPQSVGNLQTHSDPWKGKIEDYSS</sequence>
<dbReference type="InParanoid" id="A0A507ANP2"/>
<evidence type="ECO:0000313" key="3">
    <source>
        <dbReference type="Proteomes" id="UP000319257"/>
    </source>
</evidence>
<accession>A0A507ANP2</accession>
<evidence type="ECO:0000313" key="2">
    <source>
        <dbReference type="EMBL" id="TPX07994.1"/>
    </source>
</evidence>
<feature type="compositionally biased region" description="Basic and acidic residues" evidence="1">
    <location>
        <begin position="343"/>
        <end position="360"/>
    </location>
</feature>
<feature type="region of interest" description="Disordered" evidence="1">
    <location>
        <begin position="207"/>
        <end position="264"/>
    </location>
</feature>
<protein>
    <submittedName>
        <fullName evidence="2">Uncharacterized protein</fullName>
    </submittedName>
</protein>
<dbReference type="GeneID" id="41977772"/>
<reference evidence="2 3" key="1">
    <citation type="submission" date="2019-06" db="EMBL/GenBank/DDBJ databases">
        <title>Draft genome sequence of the filamentous fungus Phialemoniopsis curvata isolated from diesel fuel.</title>
        <authorList>
            <person name="Varaljay V.A."/>
            <person name="Lyon W.J."/>
            <person name="Crouch A.L."/>
            <person name="Drake C.E."/>
            <person name="Hollomon J.M."/>
            <person name="Nadeau L.J."/>
            <person name="Nunn H.S."/>
            <person name="Stevenson B.S."/>
            <person name="Bojanowski C.L."/>
            <person name="Crookes-Goodson W.J."/>
        </authorList>
    </citation>
    <scope>NUCLEOTIDE SEQUENCE [LARGE SCALE GENOMIC DNA]</scope>
    <source>
        <strain evidence="2 3">D216</strain>
    </source>
</reference>
<feature type="compositionally biased region" description="Pro residues" evidence="1">
    <location>
        <begin position="462"/>
        <end position="471"/>
    </location>
</feature>
<dbReference type="STRING" id="1093900.A0A507ANP2"/>
<feature type="compositionally biased region" description="Polar residues" evidence="1">
    <location>
        <begin position="702"/>
        <end position="725"/>
    </location>
</feature>